<dbReference type="PANTHER" id="PTHR39206:SF1">
    <property type="entry name" value="SLL8004 PROTEIN"/>
    <property type="match status" value="1"/>
</dbReference>
<gene>
    <name evidence="1" type="ORF">BJF92_11540</name>
</gene>
<evidence type="ECO:0000313" key="2">
    <source>
        <dbReference type="Proteomes" id="UP000186143"/>
    </source>
</evidence>
<dbReference type="PANTHER" id="PTHR39206">
    <property type="entry name" value="SLL8004 PROTEIN"/>
    <property type="match status" value="1"/>
</dbReference>
<accession>A0A1Q9AN09</accession>
<comment type="caution">
    <text evidence="1">The sequence shown here is derived from an EMBL/GenBank/DDBJ whole genome shotgun (WGS) entry which is preliminary data.</text>
</comment>
<dbReference type="STRING" id="1672749.BJF92_11540"/>
<name>A0A1Q9AN09_9HYPH</name>
<proteinExistence type="predicted"/>
<dbReference type="EMBL" id="MKIO01000021">
    <property type="protein sequence ID" value="OLP56709.1"/>
    <property type="molecule type" value="Genomic_DNA"/>
</dbReference>
<dbReference type="Proteomes" id="UP000186143">
    <property type="component" value="Unassembled WGS sequence"/>
</dbReference>
<reference evidence="1 2" key="1">
    <citation type="submission" date="2016-09" db="EMBL/GenBank/DDBJ databases">
        <title>Rhizobium sp. nov., a novel species isolated from the rice rhizosphere.</title>
        <authorList>
            <person name="Zhao J."/>
            <person name="Zhang X."/>
        </authorList>
    </citation>
    <scope>NUCLEOTIDE SEQUENCE [LARGE SCALE GENOMIC DNA]</scope>
    <source>
        <strain evidence="1 2">MH17</strain>
    </source>
</reference>
<sequence length="111" mass="12395">MLLFVALDSADLHILRVAQRVTGDGHDIPAATIRRRYEICFEKLAKALPLCDIGVLFDNSGQQPVKKLELQGSMLQHAVLDETRMLDRRFASAVEMAHPDLRESLFAGHGQ</sequence>
<protein>
    <submittedName>
        <fullName evidence="1">Uncharacterized protein</fullName>
    </submittedName>
</protein>
<dbReference type="AlphaFoldDB" id="A0A1Q9AN09"/>
<evidence type="ECO:0000313" key="1">
    <source>
        <dbReference type="EMBL" id="OLP56709.1"/>
    </source>
</evidence>
<organism evidence="1 2">
    <name type="scientific">Xaviernesmea rhizosphaerae</name>
    <dbReference type="NCBI Taxonomy" id="1672749"/>
    <lineage>
        <taxon>Bacteria</taxon>
        <taxon>Pseudomonadati</taxon>
        <taxon>Pseudomonadota</taxon>
        <taxon>Alphaproteobacteria</taxon>
        <taxon>Hyphomicrobiales</taxon>
        <taxon>Rhizobiaceae</taxon>
        <taxon>Rhizobium/Agrobacterium group</taxon>
        <taxon>Xaviernesmea</taxon>
    </lineage>
</organism>